<evidence type="ECO:0000313" key="2">
    <source>
        <dbReference type="Proteomes" id="UP000319817"/>
    </source>
</evidence>
<organism evidence="1 2">
    <name type="scientific">Stieleria marina</name>
    <dbReference type="NCBI Taxonomy" id="1930275"/>
    <lineage>
        <taxon>Bacteria</taxon>
        <taxon>Pseudomonadati</taxon>
        <taxon>Planctomycetota</taxon>
        <taxon>Planctomycetia</taxon>
        <taxon>Pirellulales</taxon>
        <taxon>Pirellulaceae</taxon>
        <taxon>Stieleria</taxon>
    </lineage>
</organism>
<keyword evidence="2" id="KW-1185">Reference proteome</keyword>
<reference evidence="1 2" key="1">
    <citation type="submission" date="2019-02" db="EMBL/GenBank/DDBJ databases">
        <title>Deep-cultivation of Planctomycetes and their phenomic and genomic characterization uncovers novel biology.</title>
        <authorList>
            <person name="Wiegand S."/>
            <person name="Jogler M."/>
            <person name="Boedeker C."/>
            <person name="Pinto D."/>
            <person name="Vollmers J."/>
            <person name="Rivas-Marin E."/>
            <person name="Kohn T."/>
            <person name="Peeters S.H."/>
            <person name="Heuer A."/>
            <person name="Rast P."/>
            <person name="Oberbeckmann S."/>
            <person name="Bunk B."/>
            <person name="Jeske O."/>
            <person name="Meyerdierks A."/>
            <person name="Storesund J.E."/>
            <person name="Kallscheuer N."/>
            <person name="Luecker S."/>
            <person name="Lage O.M."/>
            <person name="Pohl T."/>
            <person name="Merkel B.J."/>
            <person name="Hornburger P."/>
            <person name="Mueller R.-W."/>
            <person name="Bruemmer F."/>
            <person name="Labrenz M."/>
            <person name="Spormann A.M."/>
            <person name="Op den Camp H."/>
            <person name="Overmann J."/>
            <person name="Amann R."/>
            <person name="Jetten M.S.M."/>
            <person name="Mascher T."/>
            <person name="Medema M.H."/>
            <person name="Devos D.P."/>
            <person name="Kaster A.-K."/>
            <person name="Ovreas L."/>
            <person name="Rohde M."/>
            <person name="Galperin M.Y."/>
            <person name="Jogler C."/>
        </authorList>
    </citation>
    <scope>NUCLEOTIDE SEQUENCE [LARGE SCALE GENOMIC DNA]</scope>
    <source>
        <strain evidence="1 2">K23_9</strain>
    </source>
</reference>
<dbReference type="Proteomes" id="UP000319817">
    <property type="component" value="Chromosome"/>
</dbReference>
<dbReference type="AlphaFoldDB" id="A0A517NUG5"/>
<accession>A0A517NUG5</accession>
<proteinExistence type="predicted"/>
<gene>
    <name evidence="1" type="ORF">K239x_27550</name>
</gene>
<protein>
    <submittedName>
        <fullName evidence="1">Uncharacterized protein</fullName>
    </submittedName>
</protein>
<dbReference type="OrthoDB" id="7057407at2"/>
<name>A0A517NUG5_9BACT</name>
<evidence type="ECO:0000313" key="1">
    <source>
        <dbReference type="EMBL" id="QDT10765.1"/>
    </source>
</evidence>
<dbReference type="RefSeq" id="WP_145418500.1">
    <property type="nucleotide sequence ID" value="NZ_CP036526.1"/>
</dbReference>
<sequence>MENDEDQVGEDDARSATKLDVEWTTLNAVRELVNLASGGDPTKATYQKALEIGGEICPEILGESSLLRDSQVSATVREFKQRARLESKKTGDSITPLSLVEKNLEEETELLSVADRGQATDRIRQRVKRLEAAKVQLTPARASENQIINRDVKLFSKELPSLDDGHGYSDYELLDEHVLRVRALHPDKAEEITGADLIYERHQPELEKVELVMIQYKIWEGKHLYMKDPRMTAQLERLRSFTCDKNLCESASDQNRFRFPCCSAFLRPTDRLQSADQTLRTSGEHIPICEIEKLKSSGERGAEVLRYEDVKQLSLSHIEFESLFRSGKVGSRLLSYSELSHLYSELDSLSATSTVVIHAREIELPVDPYSRRHNR</sequence>
<dbReference type="EMBL" id="CP036526">
    <property type="protein sequence ID" value="QDT10765.1"/>
    <property type="molecule type" value="Genomic_DNA"/>
</dbReference>